<dbReference type="Gene3D" id="1.10.555.10">
    <property type="entry name" value="Rho GTPase activation protein"/>
    <property type="match status" value="1"/>
</dbReference>
<dbReference type="SUPFAM" id="SSF48350">
    <property type="entry name" value="GTPase activation domain, GAP"/>
    <property type="match status" value="1"/>
</dbReference>
<keyword evidence="1" id="KW-0343">GTPase activation</keyword>
<feature type="region of interest" description="Disordered" evidence="3">
    <location>
        <begin position="325"/>
        <end position="350"/>
    </location>
</feature>
<dbReference type="PANTHER" id="PTHR12659">
    <property type="entry name" value="RHO-TYPE GTPASE ACTIVATING PROTEIN"/>
    <property type="match status" value="1"/>
</dbReference>
<dbReference type="InterPro" id="IPR023393">
    <property type="entry name" value="START-like_dom_sf"/>
</dbReference>
<keyword evidence="2" id="KW-0597">Phosphoprotein</keyword>
<dbReference type="GO" id="GO:0008289">
    <property type="term" value="F:lipid binding"/>
    <property type="evidence" value="ECO:0007669"/>
    <property type="project" value="InterPro"/>
</dbReference>
<feature type="domain" description="Rho-GAP" evidence="4">
    <location>
        <begin position="444"/>
        <end position="642"/>
    </location>
</feature>
<organism evidence="6 7">
    <name type="scientific">Adineta ricciae</name>
    <name type="common">Rotifer</name>
    <dbReference type="NCBI Taxonomy" id="249248"/>
    <lineage>
        <taxon>Eukaryota</taxon>
        <taxon>Metazoa</taxon>
        <taxon>Spiralia</taxon>
        <taxon>Gnathifera</taxon>
        <taxon>Rotifera</taxon>
        <taxon>Eurotatoria</taxon>
        <taxon>Bdelloidea</taxon>
        <taxon>Adinetida</taxon>
        <taxon>Adinetidae</taxon>
        <taxon>Adineta</taxon>
    </lineage>
</organism>
<evidence type="ECO:0000256" key="1">
    <source>
        <dbReference type="ARBA" id="ARBA00022468"/>
    </source>
</evidence>
<gene>
    <name evidence="6" type="ORF">EDS130_LOCUS18407</name>
</gene>
<dbReference type="GO" id="GO:0035023">
    <property type="term" value="P:regulation of Rho protein signal transduction"/>
    <property type="evidence" value="ECO:0007669"/>
    <property type="project" value="TreeGrafter"/>
</dbReference>
<dbReference type="InterPro" id="IPR002913">
    <property type="entry name" value="START_lipid-bd_dom"/>
</dbReference>
<dbReference type="PANTHER" id="PTHR12659:SF7">
    <property type="entry name" value="CROSSVEINLESS C, ISOFORM C"/>
    <property type="match status" value="1"/>
</dbReference>
<name>A0A814LVM3_ADIRI</name>
<evidence type="ECO:0000256" key="3">
    <source>
        <dbReference type="SAM" id="MobiDB-lite"/>
    </source>
</evidence>
<dbReference type="InterPro" id="IPR008936">
    <property type="entry name" value="Rho_GTPase_activation_prot"/>
</dbReference>
<evidence type="ECO:0000256" key="2">
    <source>
        <dbReference type="ARBA" id="ARBA00022553"/>
    </source>
</evidence>
<evidence type="ECO:0000259" key="5">
    <source>
        <dbReference type="PROSITE" id="PS50848"/>
    </source>
</evidence>
<dbReference type="OrthoDB" id="10003330at2759"/>
<dbReference type="Pfam" id="PF00620">
    <property type="entry name" value="RhoGAP"/>
    <property type="match status" value="1"/>
</dbReference>
<dbReference type="Proteomes" id="UP000663852">
    <property type="component" value="Unassembled WGS sequence"/>
</dbReference>
<dbReference type="GO" id="GO:0007165">
    <property type="term" value="P:signal transduction"/>
    <property type="evidence" value="ECO:0007669"/>
    <property type="project" value="InterPro"/>
</dbReference>
<comment type="caution">
    <text evidence="6">The sequence shown here is derived from an EMBL/GenBank/DDBJ whole genome shotgun (WGS) entry which is preliminary data.</text>
</comment>
<evidence type="ECO:0000313" key="7">
    <source>
        <dbReference type="Proteomes" id="UP000663852"/>
    </source>
</evidence>
<dbReference type="PROSITE" id="PS50848">
    <property type="entry name" value="START"/>
    <property type="match status" value="1"/>
</dbReference>
<dbReference type="GO" id="GO:0005096">
    <property type="term" value="F:GTPase activator activity"/>
    <property type="evidence" value="ECO:0007669"/>
    <property type="project" value="UniProtKB-KW"/>
</dbReference>
<protein>
    <submittedName>
        <fullName evidence="6">Uncharacterized protein</fullName>
    </submittedName>
</protein>
<evidence type="ECO:0000259" key="4">
    <source>
        <dbReference type="PROSITE" id="PS50238"/>
    </source>
</evidence>
<dbReference type="Pfam" id="PF01852">
    <property type="entry name" value="START"/>
    <property type="match status" value="1"/>
</dbReference>
<accession>A0A814LVM3</accession>
<sequence>MALYTNEKDSIRSSSSSSSSSLSSVLIEDQYYRRNSLLFSCCGCHRTRQIVKVEDKPKRNSLQNGFFKRIQIFKGLLHTDEYISSIYLFFTLAQKRQSSVRKQQIGTPVSNHQFATEIEKISKENVEIEPIQTGQPSFDSYSFADIEIGSSINGDKYHRALSATPKSIPSHKRSSIATNLSVYSSQTLLRKLRDKAHILDEYYHDVSTKISQRPVTSLSSSSSSLREPSGATPRLFLHHNRSNDSIRKSTRRNYRQLYSTVSSNSSRFDLYNDEDNILRELIRFNNDIDLILSRLEMEGENLPQLQTTDLILSDKDDQIQQLNVNPTEDSHSNFDLPSNTNPEEEDELDQTTSNDILTMRTNTNELNIHLLLSNDIDRLRELGKYQNNLRSQLFFAFPALTNLLKMTAQSCTSDIVHNYETITLAKLNKLPKSTTWKGKRVFGVPLRVYQQTTGHILPIAIADALQYIRVHAGKCDGLFRKPGVKSKIERLRSQIESLNESNNEHAFDSIKFDEYQPYVVADTIRQYFRELPECLMPPVLTRLLCDLLKHLSQEEQLLAIRYIFLVLPDETREILETILRFLLDISVRLGNNQINCRSLARIFLPSVFQSFYDIHHTSSKLLWWKWKKEKTDGISQENDRLILENCLMTMILNVDILCRVPSALNDELNLPSARKTKRLDELVRHTCNGEFHIKKFVSKASEQFLQRISTTKFKAIPIHVDGVSVAVHKPSAMLSNADENNLPIWKCSIDIPDTNVKQVYERIEHHRYLWDKHVAESRTVEKIDEDKEIVQYVLNYLDLIPVRSFCEFRFSKKITSRSASNANAMLISAVSIDHLQNHFLPGSMGVTYNMHYYITPSPTQPGHTTVTQIACVDFSGRSTQWYENVYGFLLAHNLLSLRNSFLNTNTVQI</sequence>
<dbReference type="PROSITE" id="PS50238">
    <property type="entry name" value="RHOGAP"/>
    <property type="match status" value="1"/>
</dbReference>
<feature type="compositionally biased region" description="Polar residues" evidence="3">
    <location>
        <begin position="325"/>
        <end position="341"/>
    </location>
</feature>
<dbReference type="EMBL" id="CAJNOJ010000085">
    <property type="protein sequence ID" value="CAF1070370.1"/>
    <property type="molecule type" value="Genomic_DNA"/>
</dbReference>
<dbReference type="GO" id="GO:0030036">
    <property type="term" value="P:actin cytoskeleton organization"/>
    <property type="evidence" value="ECO:0007669"/>
    <property type="project" value="TreeGrafter"/>
</dbReference>
<dbReference type="SUPFAM" id="SSF55961">
    <property type="entry name" value="Bet v1-like"/>
    <property type="match status" value="1"/>
</dbReference>
<feature type="domain" description="START" evidence="5">
    <location>
        <begin position="756"/>
        <end position="882"/>
    </location>
</feature>
<proteinExistence type="predicted"/>
<dbReference type="SMART" id="SM00324">
    <property type="entry name" value="RhoGAP"/>
    <property type="match status" value="1"/>
</dbReference>
<evidence type="ECO:0000313" key="6">
    <source>
        <dbReference type="EMBL" id="CAF1070370.1"/>
    </source>
</evidence>
<reference evidence="6" key="1">
    <citation type="submission" date="2021-02" db="EMBL/GenBank/DDBJ databases">
        <authorList>
            <person name="Nowell W R."/>
        </authorList>
    </citation>
    <scope>NUCLEOTIDE SEQUENCE</scope>
</reference>
<feature type="region of interest" description="Disordered" evidence="3">
    <location>
        <begin position="213"/>
        <end position="236"/>
    </location>
</feature>
<dbReference type="InterPro" id="IPR000198">
    <property type="entry name" value="RhoGAP_dom"/>
</dbReference>
<dbReference type="Gene3D" id="3.30.530.20">
    <property type="match status" value="1"/>
</dbReference>
<dbReference type="AlphaFoldDB" id="A0A814LVM3"/>